<comment type="similarity">
    <text evidence="2">Belongs to the etk/wzc family.</text>
</comment>
<dbReference type="PANTHER" id="PTHR32309">
    <property type="entry name" value="TYROSINE-PROTEIN KINASE"/>
    <property type="match status" value="1"/>
</dbReference>
<keyword evidence="16" id="KW-0175">Coiled coil</keyword>
<evidence type="ECO:0000259" key="20">
    <source>
        <dbReference type="Pfam" id="PF13807"/>
    </source>
</evidence>
<reference evidence="21" key="2">
    <citation type="submission" date="2020-02" db="EMBL/GenBank/DDBJ databases">
        <authorList>
            <consortium name="NCBI Pathogen Detection Project"/>
        </authorList>
    </citation>
    <scope>NUCLEOTIDE SEQUENCE</scope>
    <source>
        <strain evidence="21">MA.CK_98/00011163</strain>
    </source>
</reference>
<keyword evidence="7" id="KW-0547">Nucleotide-binding</keyword>
<dbReference type="Pfam" id="PF13614">
    <property type="entry name" value="AAA_31"/>
    <property type="match status" value="1"/>
</dbReference>
<evidence type="ECO:0000256" key="4">
    <source>
        <dbReference type="ARBA" id="ARBA00022519"/>
    </source>
</evidence>
<keyword evidence="11 17" id="KW-0472">Membrane</keyword>
<keyword evidence="3" id="KW-1003">Cell membrane</keyword>
<dbReference type="GO" id="GO:0005524">
    <property type="term" value="F:ATP binding"/>
    <property type="evidence" value="ECO:0007669"/>
    <property type="project" value="UniProtKB-KW"/>
</dbReference>
<dbReference type="InterPro" id="IPR027417">
    <property type="entry name" value="P-loop_NTPase"/>
</dbReference>
<evidence type="ECO:0000259" key="18">
    <source>
        <dbReference type="Pfam" id="PF02706"/>
    </source>
</evidence>
<dbReference type="NCBIfam" id="TIGR01007">
    <property type="entry name" value="eps_fam"/>
    <property type="match status" value="1"/>
</dbReference>
<dbReference type="GO" id="GO:0042802">
    <property type="term" value="F:identical protein binding"/>
    <property type="evidence" value="ECO:0007669"/>
    <property type="project" value="UniProtKB-ARBA"/>
</dbReference>
<evidence type="ECO:0000256" key="10">
    <source>
        <dbReference type="ARBA" id="ARBA00022989"/>
    </source>
</evidence>
<evidence type="ECO:0000256" key="17">
    <source>
        <dbReference type="SAM" id="Phobius"/>
    </source>
</evidence>
<comment type="caution">
    <text evidence="21">The sequence shown here is derived from an EMBL/GenBank/DDBJ whole genome shotgun (WGS) entry which is preliminary data.</text>
</comment>
<dbReference type="InterPro" id="IPR025669">
    <property type="entry name" value="AAA_dom"/>
</dbReference>
<dbReference type="Gene3D" id="3.40.50.300">
    <property type="entry name" value="P-loop containing nucleotide triphosphate hydrolases"/>
    <property type="match status" value="1"/>
</dbReference>
<evidence type="ECO:0000256" key="9">
    <source>
        <dbReference type="ARBA" id="ARBA00022840"/>
    </source>
</evidence>
<accession>A0A747XJB6</accession>
<dbReference type="Pfam" id="PF13807">
    <property type="entry name" value="GNVR"/>
    <property type="match status" value="1"/>
</dbReference>
<reference evidence="21" key="1">
    <citation type="journal article" date="2018" name="Genome Biol.">
        <title>SKESA: strategic k-mer extension for scrupulous assemblies.</title>
        <authorList>
            <person name="Souvorov A."/>
            <person name="Agarwala R."/>
            <person name="Lipman D.J."/>
        </authorList>
    </citation>
    <scope>NUCLEOTIDE SEQUENCE</scope>
    <source>
        <strain evidence="21">MA.CK_98/00011163</strain>
    </source>
</reference>
<comment type="subcellular location">
    <subcellularLocation>
        <location evidence="1">Cell inner membrane</location>
        <topology evidence="1">Multi-pass membrane protein</topology>
    </subcellularLocation>
</comment>
<dbReference type="FunFam" id="3.40.50.300:FF:000527">
    <property type="entry name" value="Tyrosine-protein kinase etk"/>
    <property type="match status" value="1"/>
</dbReference>
<dbReference type="Pfam" id="PF02706">
    <property type="entry name" value="Wzz"/>
    <property type="match status" value="1"/>
</dbReference>
<dbReference type="InterPro" id="IPR003856">
    <property type="entry name" value="LPS_length_determ_N"/>
</dbReference>
<evidence type="ECO:0000256" key="6">
    <source>
        <dbReference type="ARBA" id="ARBA00022692"/>
    </source>
</evidence>
<protein>
    <recommendedName>
        <fullName evidence="15">Tyrosine-protein kinase wzc</fullName>
    </recommendedName>
</protein>
<dbReference type="InterPro" id="IPR050445">
    <property type="entry name" value="Bact_polysacc_biosynth/exp"/>
</dbReference>
<evidence type="ECO:0000256" key="5">
    <source>
        <dbReference type="ARBA" id="ARBA00022679"/>
    </source>
</evidence>
<feature type="domain" description="Tyrosine-protein kinase G-rich" evidence="20">
    <location>
        <begin position="369"/>
        <end position="447"/>
    </location>
</feature>
<dbReference type="GO" id="GO:0005886">
    <property type="term" value="C:plasma membrane"/>
    <property type="evidence" value="ECO:0007669"/>
    <property type="project" value="UniProtKB-SubCell"/>
</dbReference>
<evidence type="ECO:0000256" key="12">
    <source>
        <dbReference type="ARBA" id="ARBA00023137"/>
    </source>
</evidence>
<feature type="transmembrane region" description="Helical" evidence="17">
    <location>
        <begin position="34"/>
        <end position="57"/>
    </location>
</feature>
<proteinExistence type="inferred from homology"/>
<dbReference type="GO" id="GO:0004713">
    <property type="term" value="F:protein tyrosine kinase activity"/>
    <property type="evidence" value="ECO:0007669"/>
    <property type="project" value="UniProtKB-KW"/>
</dbReference>
<evidence type="ECO:0000256" key="1">
    <source>
        <dbReference type="ARBA" id="ARBA00004429"/>
    </source>
</evidence>
<dbReference type="InterPro" id="IPR005702">
    <property type="entry name" value="Wzc-like_C"/>
</dbReference>
<feature type="transmembrane region" description="Helical" evidence="17">
    <location>
        <begin position="427"/>
        <end position="450"/>
    </location>
</feature>
<gene>
    <name evidence="21" type="ORF">G8O00_000929</name>
</gene>
<comment type="catalytic activity">
    <reaction evidence="13">
        <text>L-tyrosyl-[protein] + ATP = O-phospho-L-tyrosyl-[protein] + ADP + H(+)</text>
        <dbReference type="Rhea" id="RHEA:10596"/>
        <dbReference type="Rhea" id="RHEA-COMP:10136"/>
        <dbReference type="Rhea" id="RHEA-COMP:20101"/>
        <dbReference type="ChEBI" id="CHEBI:15378"/>
        <dbReference type="ChEBI" id="CHEBI:30616"/>
        <dbReference type="ChEBI" id="CHEBI:46858"/>
        <dbReference type="ChEBI" id="CHEBI:61978"/>
        <dbReference type="ChEBI" id="CHEBI:456216"/>
    </reaction>
</comment>
<evidence type="ECO:0000256" key="15">
    <source>
        <dbReference type="ARBA" id="ARBA00072239"/>
    </source>
</evidence>
<comment type="function">
    <text evidence="14">Required for the extracellular polysaccharide colanic acid synthesis. The autophosphorylated form is inactive. Probably involved in the export of colanic acid from the cell to medium.</text>
</comment>
<dbReference type="SUPFAM" id="SSF52540">
    <property type="entry name" value="P-loop containing nucleoside triphosphate hydrolases"/>
    <property type="match status" value="1"/>
</dbReference>
<dbReference type="InterPro" id="IPR032807">
    <property type="entry name" value="GNVR"/>
</dbReference>
<keyword evidence="5 21" id="KW-0808">Transferase</keyword>
<sequence length="718" mass="78523">MLSMPSMETGSAGNQAESVDLIYLFNTFLDHRKMLITVILLFTSLALLYVLSATPVYQASALIQLETKQRNTYFRHLSQMLTDIPPASAPEIALLKSRMLLGKTVDDLGLQVQVEPDYFPVVGRGLARLTGKHPGQVRVRQLSLPADGQAETDVVLTVTDRTHYQVIHNGTALTGRTGERLEGPGIVLEVSEIKAPPGSRFILTRISRLEAITRLQAILSVSEQGKDTGMLSLMLTGADPAQIVRILNNLSQHYLSQNVSRQVAQDEMSLDFLNRELPEVRAALDRAEDKLSAYRKQNRSVDLSLEAKSALEQMVNVDNQLNELVFREAEISRRFRREHPTYRALLEKREALRQEQKKLSARVSGLPSTQQSVLRLSRDVESGRIVYQQLLNRQQELGISRAGATGNVRIIDEAVALPEPVRPRKGLTVVLGFLIGSMVAIAAVVLRLAFRRGIESPEQLEEAGLTVYACVPAASCVEKSASRGRKKRPDALLATVAPADLAVEAIRSLRTSLHFAMAEGKNNVLMISGASPGAGKTFVSSNLAQVVAGTGKKVLLIDADLRKGYLHRLFGGTEENGLSGILSGRCQAEQARVSLRQEGFDYIGRGRVLPGPAELLMHPRFAALFERLCPQYDLVIVDTPPILAVTDAAITGRYAGTVMLVVRAGVDTVADVRACVKRFEQSGVEVKGCIVNGVVKTASSRYRYGAGHYGYSLSGKEE</sequence>
<keyword evidence="6 17" id="KW-0812">Transmembrane</keyword>
<dbReference type="Pfam" id="PF23607">
    <property type="entry name" value="WZC_N"/>
    <property type="match status" value="1"/>
</dbReference>
<dbReference type="AlphaFoldDB" id="A0A747XJB6"/>
<name>A0A747XJB6_SALER</name>
<evidence type="ECO:0000256" key="2">
    <source>
        <dbReference type="ARBA" id="ARBA00008883"/>
    </source>
</evidence>
<organism evidence="21">
    <name type="scientific">Salmonella enterica</name>
    <name type="common">Salmonella choleraesuis</name>
    <dbReference type="NCBI Taxonomy" id="28901"/>
    <lineage>
        <taxon>Bacteria</taxon>
        <taxon>Pseudomonadati</taxon>
        <taxon>Pseudomonadota</taxon>
        <taxon>Gammaproteobacteria</taxon>
        <taxon>Enterobacterales</taxon>
        <taxon>Enterobacteriaceae</taxon>
        <taxon>Salmonella</taxon>
    </lineage>
</organism>
<feature type="domain" description="AAA" evidence="19">
    <location>
        <begin position="527"/>
        <end position="646"/>
    </location>
</feature>
<feature type="domain" description="Polysaccharide chain length determinant N-terminal" evidence="18">
    <location>
        <begin position="18"/>
        <end position="108"/>
    </location>
</feature>
<keyword evidence="4" id="KW-0997">Cell inner membrane</keyword>
<evidence type="ECO:0000256" key="11">
    <source>
        <dbReference type="ARBA" id="ARBA00023136"/>
    </source>
</evidence>
<keyword evidence="12" id="KW-0829">Tyrosine-protein kinase</keyword>
<evidence type="ECO:0000256" key="16">
    <source>
        <dbReference type="SAM" id="Coils"/>
    </source>
</evidence>
<dbReference type="CDD" id="cd05387">
    <property type="entry name" value="BY-kinase"/>
    <property type="match status" value="1"/>
</dbReference>
<evidence type="ECO:0000313" key="21">
    <source>
        <dbReference type="EMBL" id="HAF4697573.1"/>
    </source>
</evidence>
<evidence type="ECO:0000256" key="8">
    <source>
        <dbReference type="ARBA" id="ARBA00022777"/>
    </source>
</evidence>
<evidence type="ECO:0000256" key="3">
    <source>
        <dbReference type="ARBA" id="ARBA00022475"/>
    </source>
</evidence>
<evidence type="ECO:0000259" key="19">
    <source>
        <dbReference type="Pfam" id="PF13614"/>
    </source>
</evidence>
<evidence type="ECO:0000256" key="7">
    <source>
        <dbReference type="ARBA" id="ARBA00022741"/>
    </source>
</evidence>
<evidence type="ECO:0000256" key="13">
    <source>
        <dbReference type="ARBA" id="ARBA00053015"/>
    </source>
</evidence>
<evidence type="ECO:0000256" key="14">
    <source>
        <dbReference type="ARBA" id="ARBA00058676"/>
    </source>
</evidence>
<feature type="coiled-coil region" evidence="16">
    <location>
        <begin position="270"/>
        <end position="297"/>
    </location>
</feature>
<dbReference type="PANTHER" id="PTHR32309:SF32">
    <property type="entry name" value="TYROSINE-PROTEIN KINASE ETK-RELATED"/>
    <property type="match status" value="1"/>
</dbReference>
<keyword evidence="9" id="KW-0067">ATP-binding</keyword>
<keyword evidence="10 17" id="KW-1133">Transmembrane helix</keyword>
<keyword evidence="8 21" id="KW-0418">Kinase</keyword>
<dbReference type="EMBL" id="DAAVHS010000002">
    <property type="protein sequence ID" value="HAF4697573.1"/>
    <property type="molecule type" value="Genomic_DNA"/>
</dbReference>